<dbReference type="GO" id="GO:0003677">
    <property type="term" value="F:DNA binding"/>
    <property type="evidence" value="ECO:0007669"/>
    <property type="project" value="UniProtKB-UniRule"/>
</dbReference>
<dbReference type="AlphaFoldDB" id="A0A1V2UXM9"/>
<dbReference type="RefSeq" id="WP_004700660.1">
    <property type="nucleotide sequence ID" value="NZ_LFZS01000007.1"/>
</dbReference>
<dbReference type="SUPFAM" id="SSF46689">
    <property type="entry name" value="Homeodomain-like"/>
    <property type="match status" value="1"/>
</dbReference>
<dbReference type="Proteomes" id="UP000189376">
    <property type="component" value="Unassembled WGS sequence"/>
</dbReference>
<sequence>MIKIDTFDTIQIKKSFTTLKGQERIKQILKNAEIVFLTKGYSGFSMRGVATQSNISLSTLQHYFPNKDILLQALLNKLTCDYIQRIEILINLNANEPPLHRFMNIITNIIYEIEQPIITNTFKEFFSISDHLPYVYESLSTIQKYNLELIYKIILPIHNEISSEEYKERAIIIITQLNGYLVQHSNKNTDECYKEFLRNIVLKNISRLVSEP</sequence>
<feature type="DNA-binding region" description="H-T-H motif" evidence="2">
    <location>
        <begin position="45"/>
        <end position="64"/>
    </location>
</feature>
<proteinExistence type="predicted"/>
<dbReference type="PANTHER" id="PTHR43479:SF22">
    <property type="entry name" value="TRANSCRIPTIONAL REGULATOR, TETR FAMILY"/>
    <property type="match status" value="1"/>
</dbReference>
<feature type="domain" description="HTH tetR-type" evidence="3">
    <location>
        <begin position="22"/>
        <end position="82"/>
    </location>
</feature>
<dbReference type="PANTHER" id="PTHR43479">
    <property type="entry name" value="ACREF/ENVCD OPERON REPRESSOR-RELATED"/>
    <property type="match status" value="1"/>
</dbReference>
<dbReference type="Gene3D" id="1.10.357.10">
    <property type="entry name" value="Tetracycline Repressor, domain 2"/>
    <property type="match status" value="1"/>
</dbReference>
<evidence type="ECO:0000256" key="1">
    <source>
        <dbReference type="ARBA" id="ARBA00023125"/>
    </source>
</evidence>
<accession>A0A1V2UXM9</accession>
<dbReference type="Pfam" id="PF00440">
    <property type="entry name" value="TetR_N"/>
    <property type="match status" value="1"/>
</dbReference>
<organism evidence="4 5">
    <name type="scientific">Acinetobacter genomosp. 33YU</name>
    <dbReference type="NCBI Taxonomy" id="1675530"/>
    <lineage>
        <taxon>Bacteria</taxon>
        <taxon>Pseudomonadati</taxon>
        <taxon>Pseudomonadota</taxon>
        <taxon>Gammaproteobacteria</taxon>
        <taxon>Moraxellales</taxon>
        <taxon>Moraxellaceae</taxon>
        <taxon>Acinetobacter</taxon>
    </lineage>
</organism>
<dbReference type="PROSITE" id="PS50977">
    <property type="entry name" value="HTH_TETR_2"/>
    <property type="match status" value="1"/>
</dbReference>
<name>A0A1V2UXM9_9GAMM</name>
<gene>
    <name evidence="4" type="ORF">AC058_11210</name>
</gene>
<comment type="caution">
    <text evidence="4">The sequence shown here is derived from an EMBL/GenBank/DDBJ whole genome shotgun (WGS) entry which is preliminary data.</text>
</comment>
<keyword evidence="5" id="KW-1185">Reference proteome</keyword>
<dbReference type="InterPro" id="IPR009057">
    <property type="entry name" value="Homeodomain-like_sf"/>
</dbReference>
<evidence type="ECO:0000313" key="4">
    <source>
        <dbReference type="EMBL" id="ONN54329.1"/>
    </source>
</evidence>
<evidence type="ECO:0000259" key="3">
    <source>
        <dbReference type="PROSITE" id="PS50977"/>
    </source>
</evidence>
<evidence type="ECO:0000313" key="5">
    <source>
        <dbReference type="Proteomes" id="UP000189376"/>
    </source>
</evidence>
<dbReference type="EMBL" id="LFZS01000007">
    <property type="protein sequence ID" value="ONN54329.1"/>
    <property type="molecule type" value="Genomic_DNA"/>
</dbReference>
<dbReference type="InterPro" id="IPR050624">
    <property type="entry name" value="HTH-type_Tx_Regulator"/>
</dbReference>
<dbReference type="InterPro" id="IPR001647">
    <property type="entry name" value="HTH_TetR"/>
</dbReference>
<keyword evidence="1 2" id="KW-0238">DNA-binding</keyword>
<evidence type="ECO:0000256" key="2">
    <source>
        <dbReference type="PROSITE-ProRule" id="PRU00335"/>
    </source>
</evidence>
<reference evidence="4 5" key="1">
    <citation type="submission" date="2015-07" db="EMBL/GenBank/DDBJ databases">
        <title>Acinetobacter yuneri, a novel member of Acinetobacter calcoaceticus-Acinetobacter baumannii complex isolated from clinical specimen.</title>
        <authorList>
            <person name="Yu Y."/>
        </authorList>
    </citation>
    <scope>NUCLEOTIDE SEQUENCE [LARGE SCALE GENOMIC DNA]</scope>
    <source>
        <strain evidence="4 5">A362</strain>
    </source>
</reference>
<protein>
    <submittedName>
        <fullName evidence="4">TetR family transcriptional regulator</fullName>
    </submittedName>
</protein>